<dbReference type="OrthoDB" id="5342924at2759"/>
<dbReference type="HOGENOM" id="CLU_024066_0_0_1"/>
<sequence>MFSRAVQLWQAIQGRKVPEKKKVPVSKISFSSGFTITVHLLAVTVAVTIAALNFQGLWVGSELTGQRGKDAEKLLALQLVAKMHELLMLASLSHIVFSITIGQLVFGDGLPFGAVTAGHRFQQISYLWSAEFLAACVTTFPNKFLVLSVIVIFTGLGVTVGPASATAVRPTLGDWPGGGTSFWLNATAEDLWPSTLSPSLAGNETCTSLETCGSSTTWNTLADNFFKYWGHETLEGIHGMPESVQIPGRASVRTLSARFRGPMTLYQPEMTAATIQPAAIADAVNEIRQIWLQANTRCYSGNRKGWDFCSYRDVTFSVPAEQPVVYVVCQSGNSTNAPLFSTLTPGSTRSDLVSHAENTSDIGSASTSSIKWVNLTGPAFTKTSVGAFVKAPYDKTSSGDEIFACSIDAQWANATVQSSFLNLPYMVNGEPTEFYLREQPHNKYQGRRVSISPAWAELANPSLTIPAQNATTPFDKLFAAADSSNPTQYSAEKIEAALAVLLAIRMADISSTATIQGNMIDRYQLLRPNGGHIFTPPAASPSYHRFSFQTTVTGYAFGLRTASGIATSTLASVLILLVYASIATSYIFYTIFFSRWHMSAWENMTELLALALRSDVSGVEALRNTSTGIETFEPLKARVVFRARGEHVEMVFDRDGNEIWETRKGEKVVVDAAYS</sequence>
<keyword evidence="1" id="KW-0472">Membrane</keyword>
<evidence type="ECO:0000256" key="1">
    <source>
        <dbReference type="SAM" id="Phobius"/>
    </source>
</evidence>
<dbReference type="eggNOG" id="ENOG502SPJ5">
    <property type="taxonomic scope" value="Eukaryota"/>
</dbReference>
<dbReference type="GeneID" id="19238974"/>
<keyword evidence="3" id="KW-1185">Reference proteome</keyword>
<protein>
    <submittedName>
        <fullName evidence="2">Uncharacterized protein</fullName>
    </submittedName>
</protein>
<evidence type="ECO:0000313" key="3">
    <source>
        <dbReference type="Proteomes" id="UP000019373"/>
    </source>
</evidence>
<gene>
    <name evidence="2" type="ORF">EPUS_03939</name>
</gene>
<dbReference type="AlphaFoldDB" id="U1GR91"/>
<organism evidence="2 3">
    <name type="scientific">Endocarpon pusillum (strain Z07020 / HMAS-L-300199)</name>
    <name type="common">Lichen-forming fungus</name>
    <dbReference type="NCBI Taxonomy" id="1263415"/>
    <lineage>
        <taxon>Eukaryota</taxon>
        <taxon>Fungi</taxon>
        <taxon>Dikarya</taxon>
        <taxon>Ascomycota</taxon>
        <taxon>Pezizomycotina</taxon>
        <taxon>Eurotiomycetes</taxon>
        <taxon>Chaetothyriomycetidae</taxon>
        <taxon>Verrucariales</taxon>
        <taxon>Verrucariaceae</taxon>
        <taxon>Endocarpon</taxon>
    </lineage>
</organism>
<dbReference type="Proteomes" id="UP000019373">
    <property type="component" value="Unassembled WGS sequence"/>
</dbReference>
<proteinExistence type="predicted"/>
<dbReference type="RefSeq" id="XP_007799885.1">
    <property type="nucleotide sequence ID" value="XM_007801694.1"/>
</dbReference>
<reference evidence="3" key="1">
    <citation type="journal article" date="2014" name="BMC Genomics">
        <title>Genome characteristics reveal the impact of lichenization on lichen-forming fungus Endocarpon pusillum Hedwig (Verrucariales, Ascomycota).</title>
        <authorList>
            <person name="Wang Y.-Y."/>
            <person name="Liu B."/>
            <person name="Zhang X.-Y."/>
            <person name="Zhou Q.-M."/>
            <person name="Zhang T."/>
            <person name="Li H."/>
            <person name="Yu Y.-F."/>
            <person name="Zhang X.-L."/>
            <person name="Hao X.-Y."/>
            <person name="Wang M."/>
            <person name="Wang L."/>
            <person name="Wei J.-C."/>
        </authorList>
    </citation>
    <scope>NUCLEOTIDE SEQUENCE [LARGE SCALE GENOMIC DNA]</scope>
    <source>
        <strain evidence="3">Z07020 / HMAS-L-300199</strain>
    </source>
</reference>
<keyword evidence="1" id="KW-1133">Transmembrane helix</keyword>
<name>U1GR91_ENDPU</name>
<dbReference type="OMA" id="ITNTRCE"/>
<accession>U1GR91</accession>
<keyword evidence="1" id="KW-0812">Transmembrane</keyword>
<dbReference type="EMBL" id="KE720876">
    <property type="protein sequence ID" value="ERF74501.1"/>
    <property type="molecule type" value="Genomic_DNA"/>
</dbReference>
<feature type="transmembrane region" description="Helical" evidence="1">
    <location>
        <begin position="570"/>
        <end position="592"/>
    </location>
</feature>
<feature type="transmembrane region" description="Helical" evidence="1">
    <location>
        <begin position="86"/>
        <end position="106"/>
    </location>
</feature>
<evidence type="ECO:0000313" key="2">
    <source>
        <dbReference type="EMBL" id="ERF74501.1"/>
    </source>
</evidence>
<feature type="transmembrane region" description="Helical" evidence="1">
    <location>
        <begin position="36"/>
        <end position="59"/>
    </location>
</feature>